<comment type="caution">
    <text evidence="1">The sequence shown here is derived from an EMBL/GenBank/DDBJ whole genome shotgun (WGS) entry which is preliminary data.</text>
</comment>
<sequence length="32" mass="3753">STGYKGKLALYNWSKVKLRFEEKMVVCIWMSG</sequence>
<name>X1LNY7_9ZZZZ</name>
<proteinExistence type="predicted"/>
<dbReference type="AlphaFoldDB" id="X1LNY7"/>
<feature type="non-terminal residue" evidence="1">
    <location>
        <position position="1"/>
    </location>
</feature>
<gene>
    <name evidence="1" type="ORF">S06H3_10399</name>
</gene>
<organism evidence="1">
    <name type="scientific">marine sediment metagenome</name>
    <dbReference type="NCBI Taxonomy" id="412755"/>
    <lineage>
        <taxon>unclassified sequences</taxon>
        <taxon>metagenomes</taxon>
        <taxon>ecological metagenomes</taxon>
    </lineage>
</organism>
<reference evidence="1" key="1">
    <citation type="journal article" date="2014" name="Front. Microbiol.">
        <title>High frequency of phylogenetically diverse reductive dehalogenase-homologous genes in deep subseafloor sedimentary metagenomes.</title>
        <authorList>
            <person name="Kawai M."/>
            <person name="Futagami T."/>
            <person name="Toyoda A."/>
            <person name="Takaki Y."/>
            <person name="Nishi S."/>
            <person name="Hori S."/>
            <person name="Arai W."/>
            <person name="Tsubouchi T."/>
            <person name="Morono Y."/>
            <person name="Uchiyama I."/>
            <person name="Ito T."/>
            <person name="Fujiyama A."/>
            <person name="Inagaki F."/>
            <person name="Takami H."/>
        </authorList>
    </citation>
    <scope>NUCLEOTIDE SEQUENCE</scope>
    <source>
        <strain evidence="1">Expedition CK06-06</strain>
    </source>
</reference>
<evidence type="ECO:0000313" key="1">
    <source>
        <dbReference type="EMBL" id="GAI07531.1"/>
    </source>
</evidence>
<dbReference type="EMBL" id="BARV01004808">
    <property type="protein sequence ID" value="GAI07531.1"/>
    <property type="molecule type" value="Genomic_DNA"/>
</dbReference>
<accession>X1LNY7</accession>
<protein>
    <submittedName>
        <fullName evidence="1">Uncharacterized protein</fullName>
    </submittedName>
</protein>